<keyword evidence="2" id="KW-0732">Signal</keyword>
<protein>
    <recommendedName>
        <fullName evidence="5">Secreted protein</fullName>
    </recommendedName>
</protein>
<sequence>MKTLIIRATSILAIPLGIALLHTSSGSTAYGSVSESTVKACESIPPARPTGGATAARLQVLQQCNNRLQQSTPTTESTGQPTTEKSQNMNKSNTRGCAIPPARPTGGGTTERLQAIQQCSTGVH</sequence>
<evidence type="ECO:0000256" key="1">
    <source>
        <dbReference type="SAM" id="MobiDB-lite"/>
    </source>
</evidence>
<organism evidence="3 4">
    <name type="scientific">Brasilonema sennae CENA114</name>
    <dbReference type="NCBI Taxonomy" id="415709"/>
    <lineage>
        <taxon>Bacteria</taxon>
        <taxon>Bacillati</taxon>
        <taxon>Cyanobacteriota</taxon>
        <taxon>Cyanophyceae</taxon>
        <taxon>Nostocales</taxon>
        <taxon>Scytonemataceae</taxon>
        <taxon>Brasilonema</taxon>
        <taxon>Bromeliae group (in: Brasilonema)</taxon>
    </lineage>
</organism>
<feature type="chain" id="PRO_5032725782" description="Secreted protein" evidence="2">
    <location>
        <begin position="30"/>
        <end position="124"/>
    </location>
</feature>
<evidence type="ECO:0008006" key="5">
    <source>
        <dbReference type="Google" id="ProtNLM"/>
    </source>
</evidence>
<reference evidence="3 4" key="1">
    <citation type="submission" date="2018-06" db="EMBL/GenBank/DDBJ databases">
        <title>Comparative genomics of Brasilonema spp. strains.</title>
        <authorList>
            <person name="Alvarenga D.O."/>
            <person name="Fiore M.F."/>
            <person name="Varani A.M."/>
        </authorList>
    </citation>
    <scope>NUCLEOTIDE SEQUENCE [LARGE SCALE GENOMIC DNA]</scope>
    <source>
        <strain evidence="3 4">CENA114</strain>
        <plasmid evidence="4">pboct1</plasmid>
    </source>
</reference>
<dbReference type="AlphaFoldDB" id="A0A856MME2"/>
<keyword evidence="4" id="KW-1185">Reference proteome</keyword>
<dbReference type="EMBL" id="CP030119">
    <property type="protein sequence ID" value="QDL12605.1"/>
    <property type="molecule type" value="Genomic_DNA"/>
</dbReference>
<dbReference type="Proteomes" id="UP000503129">
    <property type="component" value="Plasmid pBOCT1"/>
</dbReference>
<feature type="signal peptide" evidence="2">
    <location>
        <begin position="1"/>
        <end position="29"/>
    </location>
</feature>
<name>A0A856MME2_9CYAN</name>
<evidence type="ECO:0000256" key="2">
    <source>
        <dbReference type="SAM" id="SignalP"/>
    </source>
</evidence>
<gene>
    <name evidence="3" type="ORF">DP114_33140</name>
</gene>
<evidence type="ECO:0000313" key="4">
    <source>
        <dbReference type="Proteomes" id="UP000503129"/>
    </source>
</evidence>
<evidence type="ECO:0000313" key="3">
    <source>
        <dbReference type="EMBL" id="QDL12605.1"/>
    </source>
</evidence>
<dbReference type="RefSeq" id="WP_169263259.1">
    <property type="nucleotide sequence ID" value="NZ_CAWOXK010000002.1"/>
</dbReference>
<feature type="compositionally biased region" description="Low complexity" evidence="1">
    <location>
        <begin position="70"/>
        <end position="84"/>
    </location>
</feature>
<accession>A0A856MME2</accession>
<feature type="region of interest" description="Disordered" evidence="1">
    <location>
        <begin position="66"/>
        <end position="111"/>
    </location>
</feature>
<dbReference type="KEGG" id="bsen:DP114_33140"/>
<keyword evidence="3" id="KW-0614">Plasmid</keyword>
<feature type="compositionally biased region" description="Polar residues" evidence="1">
    <location>
        <begin position="85"/>
        <end position="95"/>
    </location>
</feature>
<proteinExistence type="predicted"/>
<geneLocation type="plasmid" evidence="4">
    <name>pboct1</name>
</geneLocation>